<keyword evidence="4" id="KW-1185">Reference proteome</keyword>
<dbReference type="InterPro" id="IPR029526">
    <property type="entry name" value="PGBD"/>
</dbReference>
<evidence type="ECO:0000313" key="4">
    <source>
        <dbReference type="Proteomes" id="UP001314205"/>
    </source>
</evidence>
<evidence type="ECO:0000259" key="2">
    <source>
        <dbReference type="Pfam" id="PF13843"/>
    </source>
</evidence>
<name>A0AAV1L6V0_9NEOP</name>
<feature type="compositionally biased region" description="Acidic residues" evidence="1">
    <location>
        <begin position="18"/>
        <end position="40"/>
    </location>
</feature>
<evidence type="ECO:0000256" key="1">
    <source>
        <dbReference type="SAM" id="MobiDB-lite"/>
    </source>
</evidence>
<organism evidence="3 4">
    <name type="scientific">Parnassius mnemosyne</name>
    <name type="common">clouded apollo</name>
    <dbReference type="NCBI Taxonomy" id="213953"/>
    <lineage>
        <taxon>Eukaryota</taxon>
        <taxon>Metazoa</taxon>
        <taxon>Ecdysozoa</taxon>
        <taxon>Arthropoda</taxon>
        <taxon>Hexapoda</taxon>
        <taxon>Insecta</taxon>
        <taxon>Pterygota</taxon>
        <taxon>Neoptera</taxon>
        <taxon>Endopterygota</taxon>
        <taxon>Lepidoptera</taxon>
        <taxon>Glossata</taxon>
        <taxon>Ditrysia</taxon>
        <taxon>Papilionoidea</taxon>
        <taxon>Papilionidae</taxon>
        <taxon>Parnassiinae</taxon>
        <taxon>Parnassini</taxon>
        <taxon>Parnassius</taxon>
        <taxon>Driopa</taxon>
    </lineage>
</organism>
<dbReference type="Proteomes" id="UP001314205">
    <property type="component" value="Unassembled WGS sequence"/>
</dbReference>
<accession>A0AAV1L6V0</accession>
<reference evidence="3 4" key="1">
    <citation type="submission" date="2023-11" db="EMBL/GenBank/DDBJ databases">
        <authorList>
            <person name="Hedman E."/>
            <person name="Englund M."/>
            <person name="Stromberg M."/>
            <person name="Nyberg Akerstrom W."/>
            <person name="Nylinder S."/>
            <person name="Jareborg N."/>
            <person name="Kallberg Y."/>
            <person name="Kronander E."/>
        </authorList>
    </citation>
    <scope>NUCLEOTIDE SEQUENCE [LARGE SCALE GENOMIC DNA]</scope>
</reference>
<gene>
    <name evidence="3" type="ORF">PARMNEM_LOCUS11312</name>
</gene>
<dbReference type="AlphaFoldDB" id="A0AAV1L6V0"/>
<dbReference type="PANTHER" id="PTHR46599:SF3">
    <property type="entry name" value="PIGGYBAC TRANSPOSABLE ELEMENT-DERIVED PROTEIN 4"/>
    <property type="match status" value="1"/>
</dbReference>
<evidence type="ECO:0000313" key="3">
    <source>
        <dbReference type="EMBL" id="CAK1591023.1"/>
    </source>
</evidence>
<comment type="caution">
    <text evidence="3">The sequence shown here is derived from an EMBL/GenBank/DDBJ whole genome shotgun (WGS) entry which is preliminary data.</text>
</comment>
<dbReference type="PANTHER" id="PTHR46599">
    <property type="entry name" value="PIGGYBAC TRANSPOSABLE ELEMENT-DERIVED PROTEIN 4"/>
    <property type="match status" value="1"/>
</dbReference>
<feature type="compositionally biased region" description="Basic and acidic residues" evidence="1">
    <location>
        <begin position="1"/>
        <end position="10"/>
    </location>
</feature>
<proteinExistence type="predicted"/>
<sequence>MKRALQEKEIQNILQEDIPSDPESCVESDSDCGSEPDIDQAPESTLGNDTIAVQTFNDNFDSDDDIPLANFVSTATTSASTSQPRDDISSTFRPPKWKKSYPMKLPGTFCEIFGIPEHIQSMENTTPLQLFRLFWTEDLLEIISFQTNLYAAQTGKNYKPTTPEEIDVFLALNLVMGIKKLQRLLVICT</sequence>
<protein>
    <recommendedName>
        <fullName evidence="2">PiggyBac transposable element-derived protein domain-containing protein</fullName>
    </recommendedName>
</protein>
<feature type="region of interest" description="Disordered" evidence="1">
    <location>
        <begin position="75"/>
        <end position="94"/>
    </location>
</feature>
<feature type="region of interest" description="Disordered" evidence="1">
    <location>
        <begin position="1"/>
        <end position="47"/>
    </location>
</feature>
<dbReference type="EMBL" id="CAVLGL010000086">
    <property type="protein sequence ID" value="CAK1591023.1"/>
    <property type="molecule type" value="Genomic_DNA"/>
</dbReference>
<feature type="domain" description="PiggyBac transposable element-derived protein" evidence="2">
    <location>
        <begin position="126"/>
        <end position="183"/>
    </location>
</feature>
<dbReference type="Pfam" id="PF13843">
    <property type="entry name" value="DDE_Tnp_1_7"/>
    <property type="match status" value="1"/>
</dbReference>